<dbReference type="HAMAP" id="MF_00328">
    <property type="entry name" value="Guanylate_kinase"/>
    <property type="match status" value="1"/>
</dbReference>
<name>A0ABZ2U8Y2_ASHYP</name>
<evidence type="ECO:0000256" key="1">
    <source>
        <dbReference type="ARBA" id="ARBA00003531"/>
    </source>
</evidence>
<keyword evidence="15" id="KW-1185">Reference proteome</keyword>
<dbReference type="Gene3D" id="3.40.50.300">
    <property type="entry name" value="P-loop containing nucleotide triphosphate hydrolases"/>
    <property type="match status" value="1"/>
</dbReference>
<comment type="similarity">
    <text evidence="3 12">Belongs to the guanylate kinase family.</text>
</comment>
<keyword evidence="8 12" id="KW-0418">Kinase</keyword>
<dbReference type="EMBL" id="CP146843">
    <property type="protein sequence ID" value="WYY26182.1"/>
    <property type="molecule type" value="Genomic_DNA"/>
</dbReference>
<dbReference type="InterPro" id="IPR027417">
    <property type="entry name" value="P-loop_NTPase"/>
</dbReference>
<dbReference type="Pfam" id="PF00625">
    <property type="entry name" value="Guanylate_kin"/>
    <property type="match status" value="1"/>
</dbReference>
<evidence type="ECO:0000256" key="3">
    <source>
        <dbReference type="ARBA" id="ARBA00005790"/>
    </source>
</evidence>
<evidence type="ECO:0000313" key="14">
    <source>
        <dbReference type="EMBL" id="WYY26182.1"/>
    </source>
</evidence>
<dbReference type="PROSITE" id="PS00856">
    <property type="entry name" value="GUANYLATE_KINASE_1"/>
    <property type="match status" value="1"/>
</dbReference>
<evidence type="ECO:0000256" key="12">
    <source>
        <dbReference type="HAMAP-Rule" id="MF_00328"/>
    </source>
</evidence>
<protein>
    <recommendedName>
        <fullName evidence="5 12">Guanylate kinase</fullName>
        <ecNumber evidence="4 12">2.7.4.8</ecNumber>
    </recommendedName>
    <alternativeName>
        <fullName evidence="10 12">GMP kinase</fullName>
    </alternativeName>
</protein>
<evidence type="ECO:0000256" key="6">
    <source>
        <dbReference type="ARBA" id="ARBA00022679"/>
    </source>
</evidence>
<feature type="binding site" evidence="12">
    <location>
        <begin position="14"/>
        <end position="21"/>
    </location>
    <ligand>
        <name>ATP</name>
        <dbReference type="ChEBI" id="CHEBI:30616"/>
    </ligand>
</feature>
<dbReference type="SUPFAM" id="SSF52540">
    <property type="entry name" value="P-loop containing nucleoside triphosphate hydrolases"/>
    <property type="match status" value="1"/>
</dbReference>
<dbReference type="InterPro" id="IPR020590">
    <property type="entry name" value="Guanylate_kinase_CS"/>
</dbReference>
<sequence>MESHKKGFMIIISGPSGVGKGVITKSLLKQEKNNFYYSVSYTTREPRIGEIEGKDYFFISKLDFKKKIKEKFFLEHSKFIDNYYGTPYKQTLQKIEEGREILLEIDIKGALQIRKHKINKDCVFIFISPLTKDILKERLQKRNTETEENLQKRILKADQEIKLAYKYDYIVLNDEIENAVYKINSIIVAERSKTKNSIGYYFKDILQ</sequence>
<keyword evidence="7 12" id="KW-0547">Nucleotide-binding</keyword>
<proteinExistence type="inferred from homology"/>
<gene>
    <name evidence="12" type="primary">gmk</name>
    <name evidence="14" type="ORF">AshY1_00260</name>
</gene>
<evidence type="ECO:0000256" key="9">
    <source>
        <dbReference type="ARBA" id="ARBA00022840"/>
    </source>
</evidence>
<dbReference type="InterPro" id="IPR008145">
    <property type="entry name" value="GK/Ca_channel_bsu"/>
</dbReference>
<dbReference type="CDD" id="cd00071">
    <property type="entry name" value="GMPK"/>
    <property type="match status" value="1"/>
</dbReference>
<comment type="catalytic activity">
    <reaction evidence="11 12">
        <text>GMP + ATP = GDP + ADP</text>
        <dbReference type="Rhea" id="RHEA:20780"/>
        <dbReference type="ChEBI" id="CHEBI:30616"/>
        <dbReference type="ChEBI" id="CHEBI:58115"/>
        <dbReference type="ChEBI" id="CHEBI:58189"/>
        <dbReference type="ChEBI" id="CHEBI:456216"/>
        <dbReference type="EC" id="2.7.4.8"/>
    </reaction>
</comment>
<evidence type="ECO:0000256" key="10">
    <source>
        <dbReference type="ARBA" id="ARBA00030128"/>
    </source>
</evidence>
<dbReference type="PROSITE" id="PS50052">
    <property type="entry name" value="GUANYLATE_KINASE_2"/>
    <property type="match status" value="1"/>
</dbReference>
<dbReference type="InterPro" id="IPR008144">
    <property type="entry name" value="Guanylate_kin-like_dom"/>
</dbReference>
<evidence type="ECO:0000259" key="13">
    <source>
        <dbReference type="PROSITE" id="PS50052"/>
    </source>
</evidence>
<evidence type="ECO:0000256" key="2">
    <source>
        <dbReference type="ARBA" id="ARBA00004496"/>
    </source>
</evidence>
<feature type="domain" description="Guanylate kinase-like" evidence="13">
    <location>
        <begin position="7"/>
        <end position="188"/>
    </location>
</feature>
<dbReference type="RefSeq" id="WP_341266592.1">
    <property type="nucleotide sequence ID" value="NZ_CP146843.1"/>
</dbReference>
<accession>A0ABZ2U8Y2</accession>
<keyword evidence="12" id="KW-0963">Cytoplasm</keyword>
<evidence type="ECO:0000256" key="8">
    <source>
        <dbReference type="ARBA" id="ARBA00022777"/>
    </source>
</evidence>
<keyword evidence="9 12" id="KW-0067">ATP-binding</keyword>
<organism evidence="14 15">
    <name type="scientific">Ash yellows phytoplasma</name>
    <dbReference type="NCBI Taxonomy" id="35780"/>
    <lineage>
        <taxon>Bacteria</taxon>
        <taxon>Bacillati</taxon>
        <taxon>Mycoplasmatota</taxon>
        <taxon>Mollicutes</taxon>
        <taxon>Acholeplasmatales</taxon>
        <taxon>Acholeplasmataceae</taxon>
        <taxon>Candidatus Phytoplasma</taxon>
        <taxon>16SrVII (Ash yellows group)</taxon>
    </lineage>
</organism>
<dbReference type="Gene3D" id="3.30.63.10">
    <property type="entry name" value="Guanylate Kinase phosphate binding domain"/>
    <property type="match status" value="1"/>
</dbReference>
<keyword evidence="6 12" id="KW-0808">Transferase</keyword>
<dbReference type="PANTHER" id="PTHR23117">
    <property type="entry name" value="GUANYLATE KINASE-RELATED"/>
    <property type="match status" value="1"/>
</dbReference>
<dbReference type="PANTHER" id="PTHR23117:SF13">
    <property type="entry name" value="GUANYLATE KINASE"/>
    <property type="match status" value="1"/>
</dbReference>
<reference evidence="14" key="1">
    <citation type="submission" date="2024-03" db="EMBL/GenBank/DDBJ databases">
        <title>The Complete Genome of 'Candidatus Phytoplasma fraxini' AshY1 from the Ash Yellows Group.</title>
        <authorList>
            <person name="Boehm J.W."/>
            <person name="Huettel B."/>
            <person name="Schneider B."/>
            <person name="Kube M."/>
        </authorList>
    </citation>
    <scope>NUCLEOTIDE SEQUENCE [LARGE SCALE GENOMIC DNA]</scope>
    <source>
        <strain evidence="14">AshY1</strain>
    </source>
</reference>
<comment type="subcellular location">
    <subcellularLocation>
        <location evidence="2 12">Cytoplasm</location>
    </subcellularLocation>
</comment>
<dbReference type="GO" id="GO:0016301">
    <property type="term" value="F:kinase activity"/>
    <property type="evidence" value="ECO:0007669"/>
    <property type="project" value="UniProtKB-KW"/>
</dbReference>
<comment type="function">
    <text evidence="1 12">Essential for recycling GMP and indirectly, cGMP.</text>
</comment>
<evidence type="ECO:0000256" key="7">
    <source>
        <dbReference type="ARBA" id="ARBA00022741"/>
    </source>
</evidence>
<dbReference type="NCBIfam" id="TIGR03263">
    <property type="entry name" value="guanyl_kin"/>
    <property type="match status" value="1"/>
</dbReference>
<dbReference type="SMART" id="SM00072">
    <property type="entry name" value="GuKc"/>
    <property type="match status" value="1"/>
</dbReference>
<dbReference type="Proteomes" id="UP001484199">
    <property type="component" value="Chromosome"/>
</dbReference>
<evidence type="ECO:0000313" key="15">
    <source>
        <dbReference type="Proteomes" id="UP001484199"/>
    </source>
</evidence>
<evidence type="ECO:0000256" key="4">
    <source>
        <dbReference type="ARBA" id="ARBA00012961"/>
    </source>
</evidence>
<evidence type="ECO:0000256" key="5">
    <source>
        <dbReference type="ARBA" id="ARBA00016296"/>
    </source>
</evidence>
<evidence type="ECO:0000256" key="11">
    <source>
        <dbReference type="ARBA" id="ARBA00048594"/>
    </source>
</evidence>
<dbReference type="EC" id="2.7.4.8" evidence="4 12"/>
<dbReference type="InterPro" id="IPR017665">
    <property type="entry name" value="Guanylate_kinase"/>
</dbReference>